<keyword evidence="1" id="KW-0677">Repeat</keyword>
<evidence type="ECO:0000256" key="3">
    <source>
        <dbReference type="SAM" id="MobiDB-lite"/>
    </source>
</evidence>
<evidence type="ECO:0000313" key="4">
    <source>
        <dbReference type="EMBL" id="RZC67850.1"/>
    </source>
</evidence>
<dbReference type="PANTHER" id="PTHR47926:SF388">
    <property type="entry name" value="DYW DOMAIN-CONTAINING PROTEIN"/>
    <property type="match status" value="1"/>
</dbReference>
<dbReference type="Proteomes" id="UP000316621">
    <property type="component" value="Chromosome 6"/>
</dbReference>
<dbReference type="NCBIfam" id="TIGR00756">
    <property type="entry name" value="PPR"/>
    <property type="match status" value="2"/>
</dbReference>
<keyword evidence="5" id="KW-1185">Reference proteome</keyword>
<dbReference type="EMBL" id="CM010720">
    <property type="protein sequence ID" value="RZC67850.1"/>
    <property type="molecule type" value="Genomic_DNA"/>
</dbReference>
<sequence length="334" mass="36748">MTIGIFSTTLVGIIVRGNSAPHGPNESSYGEHLQKPDGDHQPVSIVNYGQIQQNSNGYNKETNVWGYQQKQNGLHPEMNKVHSLSLVSSVESESEVQCNGTLEEMDGFCNEGDLKEAMRVLNLLYQQGIEIGLLRYRELMKVIGEVVAKEEAKLIHNHLMKTKFSSETILQNKVLEMYLKCGLVSDAHDLFGKIPARNLTSWDTMIVGLAKNGYGEDAIDVFTEFKEAGGRPDGQIIHGNLETGDLCADIVALLDPSRLNVESKAGLVPVNPSDYVIAEKKKKYVGQKPLGLHSKKGRVPATTFGDAVSVMTNPPHLSSCAFYQSRQMMKKLSG</sequence>
<evidence type="ECO:0000256" key="2">
    <source>
        <dbReference type="PROSITE-ProRule" id="PRU00708"/>
    </source>
</evidence>
<dbReference type="Gramene" id="RZC67850">
    <property type="protein sequence ID" value="RZC67850"/>
    <property type="gene ID" value="C5167_011541"/>
</dbReference>
<dbReference type="PANTHER" id="PTHR47926">
    <property type="entry name" value="PENTATRICOPEPTIDE REPEAT-CONTAINING PROTEIN"/>
    <property type="match status" value="1"/>
</dbReference>
<dbReference type="InterPro" id="IPR046960">
    <property type="entry name" value="PPR_At4g14850-like_plant"/>
</dbReference>
<dbReference type="AlphaFoldDB" id="A0A4Y7K679"/>
<dbReference type="GO" id="GO:0003723">
    <property type="term" value="F:RNA binding"/>
    <property type="evidence" value="ECO:0007669"/>
    <property type="project" value="InterPro"/>
</dbReference>
<name>A0A4Y7K679_PAPSO</name>
<protein>
    <recommendedName>
        <fullName evidence="6">Pentatricopeptide repeat-containing protein</fullName>
    </recommendedName>
</protein>
<feature type="region of interest" description="Disordered" evidence="3">
    <location>
        <begin position="21"/>
        <end position="40"/>
    </location>
</feature>
<dbReference type="Pfam" id="PF01535">
    <property type="entry name" value="PPR"/>
    <property type="match status" value="2"/>
</dbReference>
<reference evidence="4 5" key="1">
    <citation type="journal article" date="2018" name="Science">
        <title>The opium poppy genome and morphinan production.</title>
        <authorList>
            <person name="Guo L."/>
            <person name="Winzer T."/>
            <person name="Yang X."/>
            <person name="Li Y."/>
            <person name="Ning Z."/>
            <person name="He Z."/>
            <person name="Teodor R."/>
            <person name="Lu Y."/>
            <person name="Bowser T.A."/>
            <person name="Graham I.A."/>
            <person name="Ye K."/>
        </authorList>
    </citation>
    <scope>NUCLEOTIDE SEQUENCE [LARGE SCALE GENOMIC DNA]</scope>
    <source>
        <strain evidence="5">cv. HN1</strain>
        <tissue evidence="4">Leaves</tissue>
    </source>
</reference>
<dbReference type="PROSITE" id="PS51375">
    <property type="entry name" value="PPR"/>
    <property type="match status" value="1"/>
</dbReference>
<feature type="repeat" description="PPR" evidence="2">
    <location>
        <begin position="198"/>
        <end position="232"/>
    </location>
</feature>
<dbReference type="InterPro" id="IPR002885">
    <property type="entry name" value="PPR_rpt"/>
</dbReference>
<dbReference type="InterPro" id="IPR011990">
    <property type="entry name" value="TPR-like_helical_dom_sf"/>
</dbReference>
<accession>A0A4Y7K679</accession>
<evidence type="ECO:0000256" key="1">
    <source>
        <dbReference type="ARBA" id="ARBA00022737"/>
    </source>
</evidence>
<dbReference type="GO" id="GO:0009451">
    <property type="term" value="P:RNA modification"/>
    <property type="evidence" value="ECO:0007669"/>
    <property type="project" value="InterPro"/>
</dbReference>
<evidence type="ECO:0008006" key="6">
    <source>
        <dbReference type="Google" id="ProtNLM"/>
    </source>
</evidence>
<dbReference type="Gene3D" id="1.25.40.10">
    <property type="entry name" value="Tetratricopeptide repeat domain"/>
    <property type="match status" value="1"/>
</dbReference>
<evidence type="ECO:0000313" key="5">
    <source>
        <dbReference type="Proteomes" id="UP000316621"/>
    </source>
</evidence>
<gene>
    <name evidence="4" type="ORF">C5167_011541</name>
</gene>
<organism evidence="4 5">
    <name type="scientific">Papaver somniferum</name>
    <name type="common">Opium poppy</name>
    <dbReference type="NCBI Taxonomy" id="3469"/>
    <lineage>
        <taxon>Eukaryota</taxon>
        <taxon>Viridiplantae</taxon>
        <taxon>Streptophyta</taxon>
        <taxon>Embryophyta</taxon>
        <taxon>Tracheophyta</taxon>
        <taxon>Spermatophyta</taxon>
        <taxon>Magnoliopsida</taxon>
        <taxon>Ranunculales</taxon>
        <taxon>Papaveraceae</taxon>
        <taxon>Papaveroideae</taxon>
        <taxon>Papaver</taxon>
    </lineage>
</organism>
<proteinExistence type="predicted"/>